<reference evidence="21 22" key="1">
    <citation type="submission" date="2022-12" db="EMBL/GenBank/DDBJ databases">
        <title>Genomic features and morphological characterization of a novel Knufia sp. strain isolated from spacecraft assembly facility.</title>
        <authorList>
            <person name="Teixeira M."/>
            <person name="Chander A.M."/>
            <person name="Stajich J.E."/>
            <person name="Venkateswaran K."/>
        </authorList>
    </citation>
    <scope>NUCLEOTIDE SEQUENCE [LARGE SCALE GENOMIC DNA]</scope>
    <source>
        <strain evidence="21 22">FJI-L2-BK-P2</strain>
    </source>
</reference>
<evidence type="ECO:0000256" key="4">
    <source>
        <dbReference type="ARBA" id="ARBA00022598"/>
    </source>
</evidence>
<dbReference type="Pfam" id="PF04675">
    <property type="entry name" value="DNA_ligase_A_N"/>
    <property type="match status" value="1"/>
</dbReference>
<dbReference type="InterPro" id="IPR012310">
    <property type="entry name" value="DNA_ligase_ATP-dep_cent"/>
</dbReference>
<dbReference type="GO" id="GO:0032807">
    <property type="term" value="C:DNA ligase IV complex"/>
    <property type="evidence" value="ECO:0007669"/>
    <property type="project" value="TreeGrafter"/>
</dbReference>
<dbReference type="CDD" id="cd07968">
    <property type="entry name" value="OBF_DNA_ligase_IV"/>
    <property type="match status" value="1"/>
</dbReference>
<evidence type="ECO:0000256" key="18">
    <source>
        <dbReference type="SAM" id="MobiDB-lite"/>
    </source>
</evidence>
<dbReference type="InterPro" id="IPR021536">
    <property type="entry name" value="DNA_ligase_IV_dom"/>
</dbReference>
<keyword evidence="8 16" id="KW-0227">DNA damage</keyword>
<dbReference type="GO" id="GO:0005524">
    <property type="term" value="F:ATP binding"/>
    <property type="evidence" value="ECO:0007669"/>
    <property type="project" value="UniProtKB-KW"/>
</dbReference>
<feature type="region of interest" description="Disordered" evidence="18">
    <location>
        <begin position="678"/>
        <end position="707"/>
    </location>
</feature>
<feature type="domain" description="BRCT" evidence="20">
    <location>
        <begin position="905"/>
        <end position="1016"/>
    </location>
</feature>
<evidence type="ECO:0000259" key="20">
    <source>
        <dbReference type="PROSITE" id="PS50172"/>
    </source>
</evidence>
<dbReference type="PROSITE" id="PS50160">
    <property type="entry name" value="DNA_LIGASE_A3"/>
    <property type="match status" value="1"/>
</dbReference>
<evidence type="ECO:0000256" key="17">
    <source>
        <dbReference type="RuleBase" id="RU004196"/>
    </source>
</evidence>
<dbReference type="InterPro" id="IPR016059">
    <property type="entry name" value="DNA_ligase_ATP-dep_CS"/>
</dbReference>
<dbReference type="InterPro" id="IPR036599">
    <property type="entry name" value="DNA_ligase_N_sf"/>
</dbReference>
<comment type="cofactor">
    <cofactor evidence="1">
        <name>Mg(2+)</name>
        <dbReference type="ChEBI" id="CHEBI:18420"/>
    </cofactor>
</comment>
<evidence type="ECO:0000259" key="19">
    <source>
        <dbReference type="PROSITE" id="PS50160"/>
    </source>
</evidence>
<dbReference type="AlphaFoldDB" id="A0AAN8EB85"/>
<comment type="similarity">
    <text evidence="3 17">Belongs to the ATP-dependent DNA ligase family.</text>
</comment>
<dbReference type="FunFam" id="3.30.470.30:FF:000013">
    <property type="entry name" value="DNA ligase"/>
    <property type="match status" value="1"/>
</dbReference>
<evidence type="ECO:0000313" key="22">
    <source>
        <dbReference type="Proteomes" id="UP001316803"/>
    </source>
</evidence>
<dbReference type="Gene3D" id="3.30.470.30">
    <property type="entry name" value="DNA ligase/mRNA capping enzyme"/>
    <property type="match status" value="1"/>
</dbReference>
<dbReference type="NCBIfam" id="TIGR00574">
    <property type="entry name" value="dnl1"/>
    <property type="match status" value="1"/>
</dbReference>
<keyword evidence="22" id="KW-1185">Reference proteome</keyword>
<dbReference type="PROSITE" id="PS00697">
    <property type="entry name" value="DNA_LIGASE_A1"/>
    <property type="match status" value="1"/>
</dbReference>
<feature type="compositionally biased region" description="Polar residues" evidence="18">
    <location>
        <begin position="15"/>
        <end position="24"/>
    </location>
</feature>
<dbReference type="SUPFAM" id="SSF50249">
    <property type="entry name" value="Nucleic acid-binding proteins"/>
    <property type="match status" value="1"/>
</dbReference>
<feature type="domain" description="ATP-dependent DNA ligase family profile" evidence="19">
    <location>
        <begin position="432"/>
        <end position="555"/>
    </location>
</feature>
<keyword evidence="12 16" id="KW-0234">DNA repair</keyword>
<dbReference type="GO" id="GO:0003910">
    <property type="term" value="F:DNA ligase (ATP) activity"/>
    <property type="evidence" value="ECO:0007669"/>
    <property type="project" value="UniProtKB-EC"/>
</dbReference>
<evidence type="ECO:0000256" key="9">
    <source>
        <dbReference type="ARBA" id="ARBA00022840"/>
    </source>
</evidence>
<evidence type="ECO:0000256" key="13">
    <source>
        <dbReference type="ARBA" id="ARBA00023242"/>
    </source>
</evidence>
<keyword evidence="5" id="KW-0479">Metal-binding</keyword>
<dbReference type="GO" id="GO:0006303">
    <property type="term" value="P:double-strand break repair via nonhomologous end joining"/>
    <property type="evidence" value="ECO:0007669"/>
    <property type="project" value="TreeGrafter"/>
</dbReference>
<dbReference type="GO" id="GO:0006310">
    <property type="term" value="P:DNA recombination"/>
    <property type="evidence" value="ECO:0007669"/>
    <property type="project" value="UniProtKB-KW"/>
</dbReference>
<comment type="subcellular location">
    <subcellularLocation>
        <location evidence="2">Nucleus</location>
    </subcellularLocation>
</comment>
<dbReference type="SMART" id="SM00292">
    <property type="entry name" value="BRCT"/>
    <property type="match status" value="1"/>
</dbReference>
<dbReference type="Proteomes" id="UP001316803">
    <property type="component" value="Unassembled WGS sequence"/>
</dbReference>
<dbReference type="Gene3D" id="1.10.3260.10">
    <property type="entry name" value="DNA ligase, ATP-dependent, N-terminal domain"/>
    <property type="match status" value="1"/>
</dbReference>
<evidence type="ECO:0000256" key="10">
    <source>
        <dbReference type="ARBA" id="ARBA00022842"/>
    </source>
</evidence>
<dbReference type="Gene3D" id="3.40.50.10190">
    <property type="entry name" value="BRCT domain"/>
    <property type="match status" value="2"/>
</dbReference>
<evidence type="ECO:0000256" key="5">
    <source>
        <dbReference type="ARBA" id="ARBA00022723"/>
    </source>
</evidence>
<keyword evidence="4 16" id="KW-0436">Ligase</keyword>
<dbReference type="InterPro" id="IPR000977">
    <property type="entry name" value="DNA_ligase_ATP-dep"/>
</dbReference>
<dbReference type="Pfam" id="PF11411">
    <property type="entry name" value="DNA_ligase_IV"/>
    <property type="match status" value="1"/>
</dbReference>
<dbReference type="EMBL" id="JAKLMC020000021">
    <property type="protein sequence ID" value="KAK5951204.1"/>
    <property type="molecule type" value="Genomic_DNA"/>
</dbReference>
<dbReference type="InterPro" id="IPR036420">
    <property type="entry name" value="BRCT_dom_sf"/>
</dbReference>
<keyword evidence="13" id="KW-0539">Nucleus</keyword>
<dbReference type="InterPro" id="IPR029710">
    <property type="entry name" value="LIG4"/>
</dbReference>
<feature type="region of interest" description="Disordered" evidence="18">
    <location>
        <begin position="61"/>
        <end position="82"/>
    </location>
</feature>
<dbReference type="GO" id="GO:0071897">
    <property type="term" value="P:DNA biosynthetic process"/>
    <property type="evidence" value="ECO:0007669"/>
    <property type="project" value="InterPro"/>
</dbReference>
<evidence type="ECO:0000256" key="15">
    <source>
        <dbReference type="ARBA" id="ARBA00043870"/>
    </source>
</evidence>
<dbReference type="FunFam" id="1.10.3260.10:FF:000008">
    <property type="entry name" value="DNA ligase 4"/>
    <property type="match status" value="1"/>
</dbReference>
<dbReference type="GO" id="GO:0046872">
    <property type="term" value="F:metal ion binding"/>
    <property type="evidence" value="ECO:0007669"/>
    <property type="project" value="UniProtKB-KW"/>
</dbReference>
<name>A0AAN8EB85_9EURO</name>
<dbReference type="GO" id="GO:0006297">
    <property type="term" value="P:nucleotide-excision repair, DNA gap filling"/>
    <property type="evidence" value="ECO:0007669"/>
    <property type="project" value="TreeGrafter"/>
</dbReference>
<evidence type="ECO:0000256" key="8">
    <source>
        <dbReference type="ARBA" id="ARBA00022763"/>
    </source>
</evidence>
<keyword evidence="7 16" id="KW-0547">Nucleotide-binding</keyword>
<dbReference type="EC" id="6.5.1.1" evidence="16"/>
<accession>A0AAN8EB85</accession>
<keyword evidence="9 16" id="KW-0067">ATP-binding</keyword>
<evidence type="ECO:0000313" key="21">
    <source>
        <dbReference type="EMBL" id="KAK5951204.1"/>
    </source>
</evidence>
<evidence type="ECO:0000256" key="3">
    <source>
        <dbReference type="ARBA" id="ARBA00007572"/>
    </source>
</evidence>
<comment type="catalytic activity">
    <reaction evidence="14 16">
        <text>ATP + (deoxyribonucleotide)n-3'-hydroxyl + 5'-phospho-(deoxyribonucleotide)m = (deoxyribonucleotide)n+m + AMP + diphosphate.</text>
        <dbReference type="EC" id="6.5.1.1"/>
    </reaction>
</comment>
<comment type="function">
    <text evidence="15">DNA ligase involved in DNA non-homologous end joining (NHEJ); required for double-strand break (DSB) repair.</text>
</comment>
<dbReference type="PANTHER" id="PTHR45997">
    <property type="entry name" value="DNA LIGASE 4"/>
    <property type="match status" value="1"/>
</dbReference>
<keyword evidence="6" id="KW-0677">Repeat</keyword>
<dbReference type="InterPro" id="IPR044125">
    <property type="entry name" value="Adenylation_DNA_ligase_IV"/>
</dbReference>
<feature type="domain" description="BRCT" evidence="20">
    <location>
        <begin position="735"/>
        <end position="827"/>
    </location>
</feature>
<protein>
    <recommendedName>
        <fullName evidence="16">DNA ligase</fullName>
        <ecNumber evidence="16">6.5.1.1</ecNumber>
    </recommendedName>
</protein>
<dbReference type="Gene3D" id="2.40.50.140">
    <property type="entry name" value="Nucleic acid-binding proteins"/>
    <property type="match status" value="1"/>
</dbReference>
<evidence type="ECO:0000256" key="1">
    <source>
        <dbReference type="ARBA" id="ARBA00001946"/>
    </source>
</evidence>
<dbReference type="Pfam" id="PF04679">
    <property type="entry name" value="DNA_ligase_A_C"/>
    <property type="match status" value="1"/>
</dbReference>
<dbReference type="FunFam" id="2.40.50.140:FF:000234">
    <property type="entry name" value="DNA ligase"/>
    <property type="match status" value="1"/>
</dbReference>
<organism evidence="21 22">
    <name type="scientific">Knufia fluminis</name>
    <dbReference type="NCBI Taxonomy" id="191047"/>
    <lineage>
        <taxon>Eukaryota</taxon>
        <taxon>Fungi</taxon>
        <taxon>Dikarya</taxon>
        <taxon>Ascomycota</taxon>
        <taxon>Pezizomycotina</taxon>
        <taxon>Eurotiomycetes</taxon>
        <taxon>Chaetothyriomycetidae</taxon>
        <taxon>Chaetothyriales</taxon>
        <taxon>Trichomeriaceae</taxon>
        <taxon>Knufia</taxon>
    </lineage>
</organism>
<dbReference type="SUPFAM" id="SSF52113">
    <property type="entry name" value="BRCT domain"/>
    <property type="match status" value="2"/>
</dbReference>
<dbReference type="CDD" id="cd07903">
    <property type="entry name" value="Adenylation_DNA_ligase_IV"/>
    <property type="match status" value="1"/>
</dbReference>
<sequence length="1017" mass="117341">MSEKDDDERDDLPTGSATQDYNAQEQEDDDRKFPNRPRNHSETLLFRTLFEDLFNPLLENRQKKPGQLNRRKLGPKAVNSQSPHEVRRAIIERYISRWRKEVGNDFYPALRLILPDKDRNRAMYGLKEKVIAKYIIKILKIDKNSEDGYSMLNWKQPGQNAAKKAGDFPGRVHEVLSKRPFRDEPGTMTIAEVNEQLNALSKALKEEEQLPIMELFYRQMNSDELKWLVSIILRTMNVGATEKTLLNIWHPDAETLFNISSSLKKVCWELWNTSIRLEKEEGRGLLVGECFQPQLAQFQPKKMNSVVARMHVTEEDPDFWIEEKLDGERMELHLETVQEEDNPPYKKFTFWSRKAKDYTYLYGSRFDDEKSALTQHVKNAFDEGVECLILDGEMITWDPETDKMVPFGTLKTAALEQQRNPYATGPRPLYRVFDILFLNGTDLTRYDLRTRRQALERVVRPVERRLEILEYSIGRTWDDIETALRKVVAEASEGLVVKNPRSMYRLNDRNDDWVKVKPEYMEEFGESLDCLVIGGYYGSGKRGGGLSSFLCGLRVDDDKNKGTSQKFLSFFKVGGGLTANDYSNIRHHTEDKWIKWDAKNPPTEYIELGGGVQYQRERPDVWIKPEHSVVIQAKATSVGPSDEFAVNLTLRFPRFQRLRSDKDWKSALSLQEFYEVRDSAETRKEENQQNKAERDKMQAESRKRQQRVDLRRPLQVVGYTQKSINEAAAARDNEKATNVFRGLTIFVITEGLAPEKKTKLELEEMVKEHGGHIIQTAEAPHHADGTTPDEVICIASKRSVKVASLLKKGEIPVLKPMWLFDCIRQARTDSALGLSELPLRPELDRHIFFSPDDRKEIYEMEVDQYGDSFGRDTTVEELRECMSKMKDVSDGGQVDERLMDLVSDSPGWMFKGTVMCFVDLRSKSNGAAVGSVSETFSQLEQARTIARFASARLAEDVEESTVTHVVVDAEDRDDQALRQPRSTIAQKKRLPRIVTLKWIEESWAEKTRLDEERFAPV</sequence>
<keyword evidence="10" id="KW-0460">Magnesium</keyword>
<dbReference type="InterPro" id="IPR012308">
    <property type="entry name" value="DNA_ligase_ATP-dep_N"/>
</dbReference>
<evidence type="ECO:0000256" key="6">
    <source>
        <dbReference type="ARBA" id="ARBA00022737"/>
    </source>
</evidence>
<gene>
    <name evidence="21" type="primary">LIG4</name>
    <name evidence="21" type="ORF">OHC33_007622</name>
</gene>
<feature type="region of interest" description="Disordered" evidence="18">
    <location>
        <begin position="1"/>
        <end position="38"/>
    </location>
</feature>
<proteinExistence type="inferred from homology"/>
<evidence type="ECO:0000256" key="12">
    <source>
        <dbReference type="ARBA" id="ARBA00023204"/>
    </source>
</evidence>
<evidence type="ECO:0000256" key="2">
    <source>
        <dbReference type="ARBA" id="ARBA00004123"/>
    </source>
</evidence>
<dbReference type="SUPFAM" id="SSF56091">
    <property type="entry name" value="DNA ligase/mRNA capping enzyme, catalytic domain"/>
    <property type="match status" value="1"/>
</dbReference>
<dbReference type="PROSITE" id="PS50172">
    <property type="entry name" value="BRCT"/>
    <property type="match status" value="2"/>
</dbReference>
<dbReference type="PANTHER" id="PTHR45997:SF1">
    <property type="entry name" value="DNA LIGASE 4"/>
    <property type="match status" value="1"/>
</dbReference>
<dbReference type="Pfam" id="PF01068">
    <property type="entry name" value="DNA_ligase_A_M"/>
    <property type="match status" value="1"/>
</dbReference>
<dbReference type="InterPro" id="IPR012309">
    <property type="entry name" value="DNA_ligase_ATP-dep_C"/>
</dbReference>
<dbReference type="Pfam" id="PF16589">
    <property type="entry name" value="BRCT_2"/>
    <property type="match status" value="1"/>
</dbReference>
<evidence type="ECO:0000256" key="11">
    <source>
        <dbReference type="ARBA" id="ARBA00023172"/>
    </source>
</evidence>
<comment type="caution">
    <text evidence="21">The sequence shown here is derived from an EMBL/GenBank/DDBJ whole genome shotgun (WGS) entry which is preliminary data.</text>
</comment>
<dbReference type="GO" id="GO:0003677">
    <property type="term" value="F:DNA binding"/>
    <property type="evidence" value="ECO:0007669"/>
    <property type="project" value="InterPro"/>
</dbReference>
<evidence type="ECO:0000256" key="7">
    <source>
        <dbReference type="ARBA" id="ARBA00022741"/>
    </source>
</evidence>
<evidence type="ECO:0000256" key="14">
    <source>
        <dbReference type="ARBA" id="ARBA00034003"/>
    </source>
</evidence>
<dbReference type="InterPro" id="IPR012340">
    <property type="entry name" value="NA-bd_OB-fold"/>
</dbReference>
<dbReference type="InterPro" id="IPR001357">
    <property type="entry name" value="BRCT_dom"/>
</dbReference>
<feature type="compositionally biased region" description="Acidic residues" evidence="18">
    <location>
        <begin position="1"/>
        <end position="10"/>
    </location>
</feature>
<evidence type="ECO:0000256" key="16">
    <source>
        <dbReference type="RuleBase" id="RU000617"/>
    </source>
</evidence>
<keyword evidence="11 16" id="KW-0233">DNA recombination</keyword>